<dbReference type="Proteomes" id="UP000447873">
    <property type="component" value="Unassembled WGS sequence"/>
</dbReference>
<evidence type="ECO:0000256" key="3">
    <source>
        <dbReference type="ARBA" id="ARBA00022741"/>
    </source>
</evidence>
<protein>
    <recommendedName>
        <fullName evidence="7">Protein kinase domain-containing protein</fullName>
    </recommendedName>
</protein>
<evidence type="ECO:0000256" key="2">
    <source>
        <dbReference type="ARBA" id="ARBA00022679"/>
    </source>
</evidence>
<reference evidence="8 9" key="1">
    <citation type="submission" date="2018-12" db="EMBL/GenBank/DDBJ databases">
        <title>Venturia inaequalis Genome Resource.</title>
        <authorList>
            <person name="Lichtner F.J."/>
        </authorList>
    </citation>
    <scope>NUCLEOTIDE SEQUENCE [LARGE SCALE GENOMIC DNA]</scope>
    <source>
        <strain evidence="8 9">120213</strain>
    </source>
</reference>
<dbReference type="PANTHER" id="PTHR45646">
    <property type="entry name" value="SERINE/THREONINE-PROTEIN KINASE DOA-RELATED"/>
    <property type="match status" value="1"/>
</dbReference>
<dbReference type="GO" id="GO:0005634">
    <property type="term" value="C:nucleus"/>
    <property type="evidence" value="ECO:0007669"/>
    <property type="project" value="TreeGrafter"/>
</dbReference>
<keyword evidence="2" id="KW-0808">Transferase</keyword>
<dbReference type="Gene3D" id="1.10.510.10">
    <property type="entry name" value="Transferase(Phosphotransferase) domain 1"/>
    <property type="match status" value="1"/>
</dbReference>
<keyword evidence="5" id="KW-0067">ATP-binding</keyword>
<name>A0A8H3VH78_VENIN</name>
<dbReference type="GO" id="GO:0004674">
    <property type="term" value="F:protein serine/threonine kinase activity"/>
    <property type="evidence" value="ECO:0007669"/>
    <property type="project" value="UniProtKB-KW"/>
</dbReference>
<dbReference type="PROSITE" id="PS50011">
    <property type="entry name" value="PROTEIN_KINASE_DOM"/>
    <property type="match status" value="1"/>
</dbReference>
<dbReference type="SUPFAM" id="SSF56112">
    <property type="entry name" value="Protein kinase-like (PK-like)"/>
    <property type="match status" value="1"/>
</dbReference>
<keyword evidence="4" id="KW-0418">Kinase</keyword>
<dbReference type="EMBL" id="WNWS01000018">
    <property type="protein sequence ID" value="KAE9987442.1"/>
    <property type="molecule type" value="Genomic_DNA"/>
</dbReference>
<organism evidence="8 9">
    <name type="scientific">Venturia inaequalis</name>
    <name type="common">Apple scab fungus</name>
    <dbReference type="NCBI Taxonomy" id="5025"/>
    <lineage>
        <taxon>Eukaryota</taxon>
        <taxon>Fungi</taxon>
        <taxon>Dikarya</taxon>
        <taxon>Ascomycota</taxon>
        <taxon>Pezizomycotina</taxon>
        <taxon>Dothideomycetes</taxon>
        <taxon>Pleosporomycetidae</taxon>
        <taxon>Venturiales</taxon>
        <taxon>Venturiaceae</taxon>
        <taxon>Venturia</taxon>
    </lineage>
</organism>
<feature type="region of interest" description="Disordered" evidence="6">
    <location>
        <begin position="65"/>
        <end position="84"/>
    </location>
</feature>
<sequence length="845" mass="88987">MQTTVTLSRGPSSALTTVINYPNTIVEYPYIYSLEGVALDAMLDGIHVNTTCAASVTSSTITLPSHPPLPTAATTGVPDDSKSDSLDASTGMVACRNVVIGDLTIVPSSVTTTTIVPVWKKGDVPIEFYRSAFSDNRAFQKCKSSTGREVLGKITFVQAVQFLTETSTSYATGIGPIRTIKDPGTQATTAESAQSPTTTAKNVISSDALITASKIIASHALVSPIASTQAPQVNLGDNILPIRPTTLTASGDSDISPVLVPAFVIGTQTVALGTEAAVTIAGTPVAVRTSNGLTFVVVGDSAHASTIQLSLDPSKSTITPPPIIVGETTIAPSLQTTVPPLIISGQTLVPGEALILSGNSGAIVALATDTAGNSILVAGGKTTTLASRIQSLPIVLAGYTFAPQPASTGYIISGQTLTFGGSVAIQDTSSTKIVLLTTNSVGQAVLISNGKTAMIPSLVPGPLTVDGITLSPIPSSAVYEYHVSDKILTMGGTITIGTVPSQTILILSTNSAGQTIIVENGQTTTMISSMISTKTTTGAPSNIAIADVIGSVMGLPKPIIETSSTASVQKVLEVLGPSVPDLLDARCHGERLPGKLAKAIAKQALLGLDYLHQQKIGHGDLHTRNLAFTIPSIHSLSEDEFLQTLGNPETGLLRRVDGKPLEPGLPEYLVRPTSFPVDLSTSLHPIKIVDFGESFLGNDVPVMLHTPLPVRAPEIIFGEKFDYRVDLWSMGCMLFELVVGQPPFDSFLTTPTILVRQMLEMANDELPERWQQKWRAMDSAAPGERSGYTPQQWLEEIYFDGERNDDLTREDILNVGRLVRIVTAAIINQLYLAATSARYQVGFQK</sequence>
<dbReference type="SMART" id="SM00220">
    <property type="entry name" value="S_TKc"/>
    <property type="match status" value="1"/>
</dbReference>
<dbReference type="InterPro" id="IPR011009">
    <property type="entry name" value="Kinase-like_dom_sf"/>
</dbReference>
<dbReference type="AlphaFoldDB" id="A0A8H3VH78"/>
<evidence type="ECO:0000256" key="4">
    <source>
        <dbReference type="ARBA" id="ARBA00022777"/>
    </source>
</evidence>
<evidence type="ECO:0000256" key="5">
    <source>
        <dbReference type="ARBA" id="ARBA00022840"/>
    </source>
</evidence>
<gene>
    <name evidence="8" type="ORF">EG328_002798</name>
</gene>
<evidence type="ECO:0000313" key="9">
    <source>
        <dbReference type="Proteomes" id="UP000447873"/>
    </source>
</evidence>
<dbReference type="PANTHER" id="PTHR45646:SF11">
    <property type="entry name" value="SERINE_THREONINE-PROTEIN KINASE DOA"/>
    <property type="match status" value="1"/>
</dbReference>
<comment type="caution">
    <text evidence="8">The sequence shown here is derived from an EMBL/GenBank/DDBJ whole genome shotgun (WGS) entry which is preliminary data.</text>
</comment>
<dbReference type="InterPro" id="IPR000719">
    <property type="entry name" value="Prot_kinase_dom"/>
</dbReference>
<evidence type="ECO:0000256" key="6">
    <source>
        <dbReference type="SAM" id="MobiDB-lite"/>
    </source>
</evidence>
<proteinExistence type="predicted"/>
<accession>A0A8H3VH78</accession>
<dbReference type="InterPro" id="IPR051175">
    <property type="entry name" value="CLK_kinases"/>
</dbReference>
<evidence type="ECO:0000313" key="8">
    <source>
        <dbReference type="EMBL" id="KAE9987442.1"/>
    </source>
</evidence>
<feature type="domain" description="Protein kinase" evidence="7">
    <location>
        <begin position="430"/>
        <end position="799"/>
    </location>
</feature>
<dbReference type="Pfam" id="PF00069">
    <property type="entry name" value="Pkinase"/>
    <property type="match status" value="1"/>
</dbReference>
<keyword evidence="3" id="KW-0547">Nucleotide-binding</keyword>
<evidence type="ECO:0000259" key="7">
    <source>
        <dbReference type="PROSITE" id="PS50011"/>
    </source>
</evidence>
<dbReference type="GO" id="GO:0043484">
    <property type="term" value="P:regulation of RNA splicing"/>
    <property type="evidence" value="ECO:0007669"/>
    <property type="project" value="TreeGrafter"/>
</dbReference>
<evidence type="ECO:0000256" key="1">
    <source>
        <dbReference type="ARBA" id="ARBA00022527"/>
    </source>
</evidence>
<dbReference type="GO" id="GO:0005524">
    <property type="term" value="F:ATP binding"/>
    <property type="evidence" value="ECO:0007669"/>
    <property type="project" value="UniProtKB-KW"/>
</dbReference>
<keyword evidence="1" id="KW-0723">Serine/threonine-protein kinase</keyword>